<dbReference type="EMBL" id="JAKROA010000013">
    <property type="protein sequence ID" value="KAL5104274.1"/>
    <property type="molecule type" value="Genomic_DNA"/>
</dbReference>
<dbReference type="Proteomes" id="UP001651158">
    <property type="component" value="Unassembled WGS sequence"/>
</dbReference>
<accession>A0ABR4Q415</accession>
<proteinExistence type="predicted"/>
<evidence type="ECO:0000313" key="1">
    <source>
        <dbReference type="EMBL" id="KAL5104274.1"/>
    </source>
</evidence>
<evidence type="ECO:0000313" key="2">
    <source>
        <dbReference type="Proteomes" id="UP001651158"/>
    </source>
</evidence>
<keyword evidence="2" id="KW-1185">Reference proteome</keyword>
<name>A0ABR4Q415_9CEST</name>
<comment type="caution">
    <text evidence="1">The sequence shown here is derived from an EMBL/GenBank/DDBJ whole genome shotgun (WGS) entry which is preliminary data.</text>
</comment>
<protein>
    <submittedName>
        <fullName evidence="1">Uncharacterized protein</fullName>
    </submittedName>
</protein>
<sequence length="113" mass="12837">MDLADTAMWRNPDHFRTRFKSTARFHQYTLEEYCGVHENRSDVDFLNNAPADDVNVDGRLGLSSQQCSGMSISLSLHGTNNEEKTPLLPGRPLQLWRACDSRCTQVDIRSPLL</sequence>
<gene>
    <name evidence="1" type="ORF">TcWFU_005240</name>
</gene>
<reference evidence="1 2" key="1">
    <citation type="journal article" date="2022" name="Front. Cell. Infect. Microbiol.">
        <title>The Genomes of Two Strains of Taenia crassiceps the Animal Model for the Study of Human Cysticercosis.</title>
        <authorList>
            <person name="Bobes R.J."/>
            <person name="Estrada K."/>
            <person name="Rios-Valencia D.G."/>
            <person name="Calderon-Gallegos A."/>
            <person name="de la Torre P."/>
            <person name="Carrero J.C."/>
            <person name="Sanchez-Flores A."/>
            <person name="Laclette J.P."/>
        </authorList>
    </citation>
    <scope>NUCLEOTIDE SEQUENCE [LARGE SCALE GENOMIC DNA]</scope>
    <source>
        <strain evidence="1">WFUcys</strain>
    </source>
</reference>
<organism evidence="1 2">
    <name type="scientific">Taenia crassiceps</name>
    <dbReference type="NCBI Taxonomy" id="6207"/>
    <lineage>
        <taxon>Eukaryota</taxon>
        <taxon>Metazoa</taxon>
        <taxon>Spiralia</taxon>
        <taxon>Lophotrochozoa</taxon>
        <taxon>Platyhelminthes</taxon>
        <taxon>Cestoda</taxon>
        <taxon>Eucestoda</taxon>
        <taxon>Cyclophyllidea</taxon>
        <taxon>Taeniidae</taxon>
        <taxon>Taenia</taxon>
    </lineage>
</organism>